<dbReference type="EMBL" id="MASW01000002">
    <property type="protein sequence ID" value="PXY28325.1"/>
    <property type="molecule type" value="Genomic_DNA"/>
</dbReference>
<dbReference type="InterPro" id="IPR024726">
    <property type="entry name" value="FhuF_C"/>
</dbReference>
<sequence length="210" mass="22362">MEVSATVLADEAWLAEDLGRARRLYGEASDRVLGTIRWYSASSVLVAPALEPLVHTGTARDPSLDAVVFDMMPDGRYLDARSERVLGRDVAALGERLGEAVGTAVDAIAAVSGATARSLWAVAVDSIANRLLWAGSAVGDPARAMRLAETLGEALGPGVPRPRFVHVGRRPVVRRASCCLIYEATGGDKCASCPRQTPAEREERLRLLLG</sequence>
<organism evidence="2 3">
    <name type="scientific">Prauserella muralis</name>
    <dbReference type="NCBI Taxonomy" id="588067"/>
    <lineage>
        <taxon>Bacteria</taxon>
        <taxon>Bacillati</taxon>
        <taxon>Actinomycetota</taxon>
        <taxon>Actinomycetes</taxon>
        <taxon>Pseudonocardiales</taxon>
        <taxon>Pseudonocardiaceae</taxon>
        <taxon>Prauserella</taxon>
    </lineage>
</organism>
<keyword evidence="3" id="KW-1185">Reference proteome</keyword>
<name>A0A2V4B5I1_9PSEU</name>
<protein>
    <submittedName>
        <fullName evidence="2">Fe-S oxidoreductase</fullName>
    </submittedName>
</protein>
<dbReference type="Pfam" id="PF11575">
    <property type="entry name" value="FhuF_C"/>
    <property type="match status" value="1"/>
</dbReference>
<accession>A0A2V4B5I1</accession>
<dbReference type="GO" id="GO:0051537">
    <property type="term" value="F:2 iron, 2 sulfur cluster binding"/>
    <property type="evidence" value="ECO:0007669"/>
    <property type="project" value="InterPro"/>
</dbReference>
<reference evidence="2 3" key="1">
    <citation type="submission" date="2016-07" db="EMBL/GenBank/DDBJ databases">
        <title>Draft genome sequence of Prauserella muralis DSM 45305, isolated from a mould-covered wall in an indoor environment.</title>
        <authorList>
            <person name="Ruckert C."/>
            <person name="Albersmeier A."/>
            <person name="Jiang C.-L."/>
            <person name="Jiang Y."/>
            <person name="Kalinowski J."/>
            <person name="Schneider O."/>
            <person name="Winkler A."/>
            <person name="Zotchev S.B."/>
        </authorList>
    </citation>
    <scope>NUCLEOTIDE SEQUENCE [LARGE SCALE GENOMIC DNA]</scope>
    <source>
        <strain evidence="2 3">DSM 45305</strain>
    </source>
</reference>
<evidence type="ECO:0000313" key="3">
    <source>
        <dbReference type="Proteomes" id="UP000249915"/>
    </source>
</evidence>
<evidence type="ECO:0000259" key="1">
    <source>
        <dbReference type="Pfam" id="PF11575"/>
    </source>
</evidence>
<gene>
    <name evidence="2" type="ORF">BAY60_11655</name>
</gene>
<dbReference type="RefSeq" id="WP_112282339.1">
    <property type="nucleotide sequence ID" value="NZ_MASW01000002.1"/>
</dbReference>
<feature type="domain" description="Ferric siderophore reductase C-terminal" evidence="1">
    <location>
        <begin position="175"/>
        <end position="195"/>
    </location>
</feature>
<proteinExistence type="predicted"/>
<comment type="caution">
    <text evidence="2">The sequence shown here is derived from an EMBL/GenBank/DDBJ whole genome shotgun (WGS) entry which is preliminary data.</text>
</comment>
<dbReference type="Proteomes" id="UP000249915">
    <property type="component" value="Unassembled WGS sequence"/>
</dbReference>
<evidence type="ECO:0000313" key="2">
    <source>
        <dbReference type="EMBL" id="PXY28325.1"/>
    </source>
</evidence>
<dbReference type="AlphaFoldDB" id="A0A2V4B5I1"/>
<dbReference type="OrthoDB" id="3290158at2"/>